<proteinExistence type="inferred from homology"/>
<feature type="region of interest" description="Disordered" evidence="5">
    <location>
        <begin position="508"/>
        <end position="561"/>
    </location>
</feature>
<reference evidence="7 8" key="1">
    <citation type="submission" date="2015-11" db="EMBL/GenBank/DDBJ databases">
        <authorList>
            <person name="Sahl J."/>
            <person name="Wagner D."/>
            <person name="Keim P."/>
        </authorList>
    </citation>
    <scope>NUCLEOTIDE SEQUENCE [LARGE SCALE GENOMIC DNA]</scope>
    <source>
        <strain evidence="7 8">BDU18</strain>
    </source>
</reference>
<dbReference type="InterPro" id="IPR050090">
    <property type="entry name" value="Tyrosine_recombinase_XerCD"/>
</dbReference>
<evidence type="ECO:0000313" key="8">
    <source>
        <dbReference type="Proteomes" id="UP000070255"/>
    </source>
</evidence>
<evidence type="ECO:0000256" key="4">
    <source>
        <dbReference type="ARBA" id="ARBA00023172"/>
    </source>
</evidence>
<dbReference type="SUPFAM" id="SSF56349">
    <property type="entry name" value="DNA breaking-rejoining enzymes"/>
    <property type="match status" value="2"/>
</dbReference>
<dbReference type="InterPro" id="IPR011010">
    <property type="entry name" value="DNA_brk_join_enz"/>
</dbReference>
<dbReference type="PROSITE" id="PS51898">
    <property type="entry name" value="TYR_RECOMBINASE"/>
    <property type="match status" value="1"/>
</dbReference>
<feature type="compositionally biased region" description="Polar residues" evidence="5">
    <location>
        <begin position="522"/>
        <end position="534"/>
    </location>
</feature>
<evidence type="ECO:0000256" key="5">
    <source>
        <dbReference type="SAM" id="MobiDB-lite"/>
    </source>
</evidence>
<dbReference type="Proteomes" id="UP000070255">
    <property type="component" value="Unassembled WGS sequence"/>
</dbReference>
<gene>
    <name evidence="7" type="ORF">WS72_02890</name>
</gene>
<dbReference type="PANTHER" id="PTHR30349">
    <property type="entry name" value="PHAGE INTEGRASE-RELATED"/>
    <property type="match status" value="1"/>
</dbReference>
<evidence type="ECO:0000256" key="3">
    <source>
        <dbReference type="ARBA" id="ARBA00023125"/>
    </source>
</evidence>
<dbReference type="Pfam" id="PF00589">
    <property type="entry name" value="Phage_integrase"/>
    <property type="match status" value="1"/>
</dbReference>
<keyword evidence="2" id="KW-0229">DNA integration</keyword>
<organism evidence="7 8">
    <name type="scientific">Burkholderia savannae</name>
    <dbReference type="NCBI Taxonomy" id="1637837"/>
    <lineage>
        <taxon>Bacteria</taxon>
        <taxon>Pseudomonadati</taxon>
        <taxon>Pseudomonadota</taxon>
        <taxon>Betaproteobacteria</taxon>
        <taxon>Burkholderiales</taxon>
        <taxon>Burkholderiaceae</taxon>
        <taxon>Burkholderia</taxon>
        <taxon>pseudomallei group</taxon>
    </lineage>
</organism>
<evidence type="ECO:0000259" key="6">
    <source>
        <dbReference type="PROSITE" id="PS51898"/>
    </source>
</evidence>
<feature type="compositionally biased region" description="Basic and acidic residues" evidence="5">
    <location>
        <begin position="535"/>
        <end position="549"/>
    </location>
</feature>
<dbReference type="EMBL" id="LNJQ01000001">
    <property type="protein sequence ID" value="KWZ41927.1"/>
    <property type="molecule type" value="Genomic_DNA"/>
</dbReference>
<name>A0ABR5TA97_9BURK</name>
<feature type="domain" description="Tyr recombinase" evidence="6">
    <location>
        <begin position="301"/>
        <end position="474"/>
    </location>
</feature>
<comment type="caution">
    <text evidence="7">The sequence shown here is derived from an EMBL/GenBank/DDBJ whole genome shotgun (WGS) entry which is preliminary data.</text>
</comment>
<accession>A0ABR5TA97</accession>
<dbReference type="InterPro" id="IPR013762">
    <property type="entry name" value="Integrase-like_cat_sf"/>
</dbReference>
<evidence type="ECO:0000256" key="1">
    <source>
        <dbReference type="ARBA" id="ARBA00008857"/>
    </source>
</evidence>
<dbReference type="RefSeq" id="WP_060821524.1">
    <property type="nucleotide sequence ID" value="NZ_LNJQ01000001.1"/>
</dbReference>
<keyword evidence="8" id="KW-1185">Reference proteome</keyword>
<dbReference type="PANTHER" id="PTHR30349:SF41">
    <property type="entry name" value="INTEGRASE_RECOMBINASE PROTEIN MJ0367-RELATED"/>
    <property type="match status" value="1"/>
</dbReference>
<dbReference type="InterPro" id="IPR002104">
    <property type="entry name" value="Integrase_catalytic"/>
</dbReference>
<sequence length="574" mass="64601">MASIENRSRIRVTVRNRDDLTRTFARNADQAIQRYVQTLQSQGLKPRLASLDDHYIVRTRSVAHKNQTLRAGSEAEAIKIKERIEREQRDGLFIDYAKGQQTTLADLLIRYLRDEAPRDKSFEVLGYKINAWLEDAGLPRQDLAEIRDAHPNPCPKVTAMKIRRSTGTRVGQPSETGKFIRKPFATIVPDDFADYIDERCQAVEPSTVDREIDIFSAVCHIAIDTWRIHVAKNPMDGVRRPRYYNERDRRLKDGEEARLLAAAREEDRAQSIALRLELLMAAEREDANSATTVYRRKQVIKGARQHYQAEAEETYEHIPLLETFIHFQLMTGARRSETLTLTWSNVDLDGQAAFLPETKNGRPRTLPLRSDLVELLRQLPRTSELVFPIGVDGLRKAWQRICIAAGLTGSGEVRIHDLRHEAISRVAEAGSRTPGGFSLVDLQHFSGHRDTRMLLRYAHLCAGSFAKRLDDAFQVDSPDSTLHRGRLRLKQGASVSLKEVLDDHASASSTAPLANDVAPSTHGPTVANTMLSSRSSRESLDARAYRQTEEPVLSTTSTGSAGNGIRVDFARRVA</sequence>
<protein>
    <submittedName>
        <fullName evidence="7">Integrase</fullName>
    </submittedName>
</protein>
<evidence type="ECO:0000313" key="7">
    <source>
        <dbReference type="EMBL" id="KWZ41927.1"/>
    </source>
</evidence>
<keyword evidence="4" id="KW-0233">DNA recombination</keyword>
<keyword evidence="3" id="KW-0238">DNA-binding</keyword>
<dbReference type="Gene3D" id="1.10.443.10">
    <property type="entry name" value="Intergrase catalytic core"/>
    <property type="match status" value="1"/>
</dbReference>
<evidence type="ECO:0000256" key="2">
    <source>
        <dbReference type="ARBA" id="ARBA00022908"/>
    </source>
</evidence>
<dbReference type="CDD" id="cd00796">
    <property type="entry name" value="INT_Rci_Hp1_C"/>
    <property type="match status" value="1"/>
</dbReference>
<comment type="similarity">
    <text evidence="1">Belongs to the 'phage' integrase family.</text>
</comment>